<sequence>MDKDYYKPNTVIMEFIGDSLYYKNLDEERQLAKRKLTYSKDSIAIDTVQIPINKFKIDNDRLQFINSIAHKIVPTDSININSVRDALFSQKWETDQGVFIFEKKGDRLKFIPKKIKGYNRYCFEILSYKNTAFLLKKGNQIACNRDYQFIEQIISVSEKEIVTFGFVDGVFKNIVYKASKVPENLKPAVFQLCNQYINKNNPRDRYYYHGTEYNGGLYHIRKIVDQQYNAPEGSKESGIFQVRFVVNCEGKAGMFEHQAFDYDYKLKKFSEAIGNQILEIVKGMQDWIPGRHPKTDQIIDTYIYLSFRIKDGKIIRIYP</sequence>
<keyword evidence="2" id="KW-1185">Reference proteome</keyword>
<comment type="caution">
    <text evidence="1">The sequence shown here is derived from an EMBL/GenBank/DDBJ whole genome shotgun (WGS) entry which is preliminary data.</text>
</comment>
<protein>
    <recommendedName>
        <fullName evidence="3">TonB C-terminal domain-containing protein</fullName>
    </recommendedName>
</protein>
<proteinExistence type="predicted"/>
<dbReference type="RefSeq" id="WP_378295278.1">
    <property type="nucleotide sequence ID" value="NZ_JBHULE010000035.1"/>
</dbReference>
<gene>
    <name evidence="1" type="ORF">ACFSR1_22500</name>
</gene>
<dbReference type="EMBL" id="JBHULE010000035">
    <property type="protein sequence ID" value="MFD2565467.1"/>
    <property type="molecule type" value="Genomic_DNA"/>
</dbReference>
<organism evidence="1 2">
    <name type="scientific">Aquimarina rubra</name>
    <dbReference type="NCBI Taxonomy" id="1920033"/>
    <lineage>
        <taxon>Bacteria</taxon>
        <taxon>Pseudomonadati</taxon>
        <taxon>Bacteroidota</taxon>
        <taxon>Flavobacteriia</taxon>
        <taxon>Flavobacteriales</taxon>
        <taxon>Flavobacteriaceae</taxon>
        <taxon>Aquimarina</taxon>
    </lineage>
</organism>
<name>A0ABW5LKT1_9FLAO</name>
<reference evidence="2" key="1">
    <citation type="journal article" date="2019" name="Int. J. Syst. Evol. Microbiol.">
        <title>The Global Catalogue of Microorganisms (GCM) 10K type strain sequencing project: providing services to taxonomists for standard genome sequencing and annotation.</title>
        <authorList>
            <consortium name="The Broad Institute Genomics Platform"/>
            <consortium name="The Broad Institute Genome Sequencing Center for Infectious Disease"/>
            <person name="Wu L."/>
            <person name="Ma J."/>
        </authorList>
    </citation>
    <scope>NUCLEOTIDE SEQUENCE [LARGE SCALE GENOMIC DNA]</scope>
    <source>
        <strain evidence="2">KCTC 52274</strain>
    </source>
</reference>
<evidence type="ECO:0008006" key="3">
    <source>
        <dbReference type="Google" id="ProtNLM"/>
    </source>
</evidence>
<accession>A0ABW5LKT1</accession>
<evidence type="ECO:0000313" key="1">
    <source>
        <dbReference type="EMBL" id="MFD2565467.1"/>
    </source>
</evidence>
<dbReference type="Proteomes" id="UP001597319">
    <property type="component" value="Unassembled WGS sequence"/>
</dbReference>
<evidence type="ECO:0000313" key="2">
    <source>
        <dbReference type="Proteomes" id="UP001597319"/>
    </source>
</evidence>